<dbReference type="Gene3D" id="2.30.30.220">
    <property type="entry name" value="SspB-like"/>
    <property type="match status" value="1"/>
</dbReference>
<dbReference type="Proteomes" id="UP001595593">
    <property type="component" value="Unassembled WGS sequence"/>
</dbReference>
<comment type="caution">
    <text evidence="2">The sequence shown here is derived from an EMBL/GenBank/DDBJ whole genome shotgun (WGS) entry which is preliminary data.</text>
</comment>
<reference evidence="3" key="1">
    <citation type="journal article" date="2019" name="Int. J. Syst. Evol. Microbiol.">
        <title>The Global Catalogue of Microorganisms (GCM) 10K type strain sequencing project: providing services to taxonomists for standard genome sequencing and annotation.</title>
        <authorList>
            <consortium name="The Broad Institute Genomics Platform"/>
            <consortium name="The Broad Institute Genome Sequencing Center for Infectious Disease"/>
            <person name="Wu L."/>
            <person name="Ma J."/>
        </authorList>
    </citation>
    <scope>NUCLEOTIDE SEQUENCE [LARGE SCALE GENOMIC DNA]</scope>
    <source>
        <strain evidence="3">KCTC 52094</strain>
    </source>
</reference>
<dbReference type="InterPro" id="IPR036760">
    <property type="entry name" value="SspB-like_sf"/>
</dbReference>
<evidence type="ECO:0000313" key="3">
    <source>
        <dbReference type="Proteomes" id="UP001595593"/>
    </source>
</evidence>
<dbReference type="Pfam" id="PF04386">
    <property type="entry name" value="SspB"/>
    <property type="match status" value="1"/>
</dbReference>
<dbReference type="SUPFAM" id="SSF101738">
    <property type="entry name" value="SspB-like"/>
    <property type="match status" value="1"/>
</dbReference>
<dbReference type="InterPro" id="IPR007481">
    <property type="entry name" value="SspB"/>
</dbReference>
<evidence type="ECO:0000256" key="1">
    <source>
        <dbReference type="SAM" id="MobiDB-lite"/>
    </source>
</evidence>
<sequence length="184" mass="19892">MTEDNKPVESLLPYDRWTEDAMREVALQALDYAGAHGLPGEHHFYLTFRTDHPGISIPSHLKARYPEEMTIVLQHQFWDLKVDRARGLISAGLSFGGVPATLVIPISALTAFWDPYVRVGLRFPSAEAATVPTSEAEEASAVSAAEQTPDTEPAAAAAAVVEEGPAQVVSLDAFRRRPARDGGA</sequence>
<organism evidence="2 3">
    <name type="scientific">Teichococcus globiformis</name>
    <dbReference type="NCBI Taxonomy" id="2307229"/>
    <lineage>
        <taxon>Bacteria</taxon>
        <taxon>Pseudomonadati</taxon>
        <taxon>Pseudomonadota</taxon>
        <taxon>Alphaproteobacteria</taxon>
        <taxon>Acetobacterales</taxon>
        <taxon>Roseomonadaceae</taxon>
        <taxon>Roseomonas</taxon>
    </lineage>
</organism>
<accession>A0ABV7G836</accession>
<gene>
    <name evidence="2" type="ORF">ACFOD4_14925</name>
</gene>
<dbReference type="EMBL" id="JBHRTN010000018">
    <property type="protein sequence ID" value="MFC3126357.1"/>
    <property type="molecule type" value="Genomic_DNA"/>
</dbReference>
<dbReference type="RefSeq" id="WP_379597625.1">
    <property type="nucleotide sequence ID" value="NZ_JBHRTN010000018.1"/>
</dbReference>
<protein>
    <submittedName>
        <fullName evidence="2">SspB family protein</fullName>
    </submittedName>
</protein>
<name>A0ABV7G836_9PROT</name>
<feature type="region of interest" description="Disordered" evidence="1">
    <location>
        <begin position="139"/>
        <end position="159"/>
    </location>
</feature>
<evidence type="ECO:0000313" key="2">
    <source>
        <dbReference type="EMBL" id="MFC3126357.1"/>
    </source>
</evidence>
<proteinExistence type="predicted"/>
<keyword evidence="3" id="KW-1185">Reference proteome</keyword>